<dbReference type="EMBL" id="ATMH01008134">
    <property type="protein sequence ID" value="EPY22780.1"/>
    <property type="molecule type" value="Genomic_DNA"/>
</dbReference>
<feature type="region of interest" description="Disordered" evidence="1">
    <location>
        <begin position="60"/>
        <end position="101"/>
    </location>
</feature>
<dbReference type="OrthoDB" id="239449at2759"/>
<gene>
    <name evidence="2" type="ORF">STCU_08134</name>
</gene>
<proteinExistence type="predicted"/>
<sequence length="340" mass="36810">MESAKLIDFSLTKTRIEKLVVCMGLAIIAVSTAERPCPAACRSCCCGSAACRPTTCTTPTKTRLHARDKSGSPRAHYSAVDRQAAGGRRSRGRDSTALRRPQTWDSEKVPDFMGVWCDRLLLGHVDAPSRTALLEPHVPLAFQGEALERVLRAHRYVAPKDVLLVSATPMLPFGVVRLSAAGRQGGLRLCDAAPSPAGASFASLAEVLRRTARANAPPHATLWLGVGGEMGPQSPFTAAEEDRLRTLLVPLAAFGSALWTVNPTKSAEYVASLTKEADSLTYKNANLRLWKMMQASMLSTRDCALLRSQLTGDPLDARLGAQQRDYFAQTLLQRLKDGDQ</sequence>
<evidence type="ECO:0000313" key="3">
    <source>
        <dbReference type="Proteomes" id="UP000015354"/>
    </source>
</evidence>
<dbReference type="AlphaFoldDB" id="S9VHV9"/>
<evidence type="ECO:0000256" key="1">
    <source>
        <dbReference type="SAM" id="MobiDB-lite"/>
    </source>
</evidence>
<accession>S9VHV9</accession>
<dbReference type="Proteomes" id="UP000015354">
    <property type="component" value="Unassembled WGS sequence"/>
</dbReference>
<reference evidence="2 3" key="1">
    <citation type="journal article" date="2013" name="PLoS ONE">
        <title>Predicting the Proteins of Angomonas deanei, Strigomonas culicis and Their Respective Endosymbionts Reveals New Aspects of the Trypanosomatidae Family.</title>
        <authorList>
            <person name="Motta M.C."/>
            <person name="Martins A.C."/>
            <person name="de Souza S.S."/>
            <person name="Catta-Preta C.M."/>
            <person name="Silva R."/>
            <person name="Klein C.C."/>
            <person name="de Almeida L.G."/>
            <person name="de Lima Cunha O."/>
            <person name="Ciapina L.P."/>
            <person name="Brocchi M."/>
            <person name="Colabardini A.C."/>
            <person name="de Araujo Lima B."/>
            <person name="Machado C.R."/>
            <person name="de Almeida Soares C.M."/>
            <person name="Probst C.M."/>
            <person name="de Menezes C.B."/>
            <person name="Thompson C.E."/>
            <person name="Bartholomeu D.C."/>
            <person name="Gradia D.F."/>
            <person name="Pavoni D.P."/>
            <person name="Grisard E.C."/>
            <person name="Fantinatti-Garboggini F."/>
            <person name="Marchini F.K."/>
            <person name="Rodrigues-Luiz G.F."/>
            <person name="Wagner G."/>
            <person name="Goldman G.H."/>
            <person name="Fietto J.L."/>
            <person name="Elias M.C."/>
            <person name="Goldman M.H."/>
            <person name="Sagot M.F."/>
            <person name="Pereira M."/>
            <person name="Stoco P.H."/>
            <person name="de Mendonca-Neto R.P."/>
            <person name="Teixeira S.M."/>
            <person name="Maciel T.E."/>
            <person name="de Oliveira Mendes T.A."/>
            <person name="Urmenyi T.P."/>
            <person name="de Souza W."/>
            <person name="Schenkman S."/>
            <person name="de Vasconcelos A.T."/>
        </authorList>
    </citation>
    <scope>NUCLEOTIDE SEQUENCE [LARGE SCALE GENOMIC DNA]</scope>
</reference>
<name>S9VHV9_9TRYP</name>
<comment type="caution">
    <text evidence="2">The sequence shown here is derived from an EMBL/GenBank/DDBJ whole genome shotgun (WGS) entry which is preliminary data.</text>
</comment>
<evidence type="ECO:0000313" key="2">
    <source>
        <dbReference type="EMBL" id="EPY22780.1"/>
    </source>
</evidence>
<keyword evidence="3" id="KW-1185">Reference proteome</keyword>
<protein>
    <submittedName>
        <fullName evidence="2">Uncharacterized protein</fullName>
    </submittedName>
</protein>
<organism evidence="2 3">
    <name type="scientific">Strigomonas culicis</name>
    <dbReference type="NCBI Taxonomy" id="28005"/>
    <lineage>
        <taxon>Eukaryota</taxon>
        <taxon>Discoba</taxon>
        <taxon>Euglenozoa</taxon>
        <taxon>Kinetoplastea</taxon>
        <taxon>Metakinetoplastina</taxon>
        <taxon>Trypanosomatida</taxon>
        <taxon>Trypanosomatidae</taxon>
        <taxon>Strigomonadinae</taxon>
        <taxon>Strigomonas</taxon>
    </lineage>
</organism>